<dbReference type="GO" id="GO:0000981">
    <property type="term" value="F:DNA-binding transcription factor activity, RNA polymerase II-specific"/>
    <property type="evidence" value="ECO:0007669"/>
    <property type="project" value="TreeGrafter"/>
</dbReference>
<proteinExistence type="predicted"/>
<gene>
    <name evidence="7" type="ORF">NECHADRAFT_88427</name>
</gene>
<keyword evidence="8" id="KW-1185">Reference proteome</keyword>
<protein>
    <recommendedName>
        <fullName evidence="6">C2H2-type domain-containing protein</fullName>
    </recommendedName>
</protein>
<evidence type="ECO:0000256" key="4">
    <source>
        <dbReference type="PROSITE-ProRule" id="PRU00042"/>
    </source>
</evidence>
<feature type="domain" description="C2H2-type" evidence="6">
    <location>
        <begin position="222"/>
        <end position="246"/>
    </location>
</feature>
<dbReference type="InterPro" id="IPR013087">
    <property type="entry name" value="Znf_C2H2_type"/>
</dbReference>
<dbReference type="KEGG" id="nhe:NECHADRAFT_88427"/>
<evidence type="ECO:0000256" key="3">
    <source>
        <dbReference type="ARBA" id="ARBA00022833"/>
    </source>
</evidence>
<dbReference type="GO" id="GO:0008270">
    <property type="term" value="F:zinc ion binding"/>
    <property type="evidence" value="ECO:0007669"/>
    <property type="project" value="UniProtKB-KW"/>
</dbReference>
<accession>C7ZME1</accession>
<dbReference type="InParanoid" id="C7ZME1"/>
<evidence type="ECO:0000313" key="7">
    <source>
        <dbReference type="EMBL" id="EEU34814.1"/>
    </source>
</evidence>
<name>C7ZME1_FUSV7</name>
<evidence type="ECO:0000313" key="8">
    <source>
        <dbReference type="Proteomes" id="UP000005206"/>
    </source>
</evidence>
<organism evidence="7 8">
    <name type="scientific">Fusarium vanettenii (strain ATCC MYA-4622 / CBS 123669 / FGSC 9596 / NRRL 45880 / 77-13-4)</name>
    <name type="common">Fusarium solani subsp. pisi</name>
    <dbReference type="NCBI Taxonomy" id="660122"/>
    <lineage>
        <taxon>Eukaryota</taxon>
        <taxon>Fungi</taxon>
        <taxon>Dikarya</taxon>
        <taxon>Ascomycota</taxon>
        <taxon>Pezizomycotina</taxon>
        <taxon>Sordariomycetes</taxon>
        <taxon>Hypocreomycetidae</taxon>
        <taxon>Hypocreales</taxon>
        <taxon>Nectriaceae</taxon>
        <taxon>Fusarium</taxon>
        <taxon>Fusarium solani species complex</taxon>
        <taxon>Fusarium vanettenii</taxon>
    </lineage>
</organism>
<feature type="compositionally biased region" description="Basic residues" evidence="5">
    <location>
        <begin position="280"/>
        <end position="292"/>
    </location>
</feature>
<dbReference type="PANTHER" id="PTHR23235:SF120">
    <property type="entry name" value="KRUPPEL-LIKE FACTOR 15"/>
    <property type="match status" value="1"/>
</dbReference>
<dbReference type="PROSITE" id="PS50157">
    <property type="entry name" value="ZINC_FINGER_C2H2_2"/>
    <property type="match status" value="2"/>
</dbReference>
<dbReference type="GeneID" id="9678947"/>
<dbReference type="GO" id="GO:0000978">
    <property type="term" value="F:RNA polymerase II cis-regulatory region sequence-specific DNA binding"/>
    <property type="evidence" value="ECO:0007669"/>
    <property type="project" value="TreeGrafter"/>
</dbReference>
<sequence>MTKETSGLTYDEELTRVMRIGSIMHNKMVNKDPAFKPGAYDPALSLGAREVIWEEGYDYGNLPSRLDINGSGSDEAYHTACCLPEEEPVTGTLNPRMLEDPAFQGNPTDPKHYGYTANVSFFPRNHLSPDVLNPQSLVHDPMERGSASLPTGYCTQDGNPDASKTDSNSTTNAASKPKTKSKKSSSSKTRKGPVKCEFAGCDQVFLRPTELHKHHRTHVPPVPCKAGCGKVFQWNDAMFRHVRLEHRTFADDPNNGIPPDGGECPYSDYDETFTRDDNRKRHIDKQHLQRRS</sequence>
<dbReference type="PROSITE" id="PS00028">
    <property type="entry name" value="ZINC_FINGER_C2H2_1"/>
    <property type="match status" value="2"/>
</dbReference>
<evidence type="ECO:0000256" key="5">
    <source>
        <dbReference type="SAM" id="MobiDB-lite"/>
    </source>
</evidence>
<feature type="domain" description="C2H2-type" evidence="6">
    <location>
        <begin position="194"/>
        <end position="223"/>
    </location>
</feature>
<evidence type="ECO:0000256" key="2">
    <source>
        <dbReference type="ARBA" id="ARBA00022771"/>
    </source>
</evidence>
<feature type="region of interest" description="Disordered" evidence="5">
    <location>
        <begin position="132"/>
        <end position="193"/>
    </location>
</feature>
<dbReference type="SMART" id="SM00355">
    <property type="entry name" value="ZnF_C2H2"/>
    <property type="match status" value="3"/>
</dbReference>
<keyword evidence="2 4" id="KW-0863">Zinc-finger</keyword>
<dbReference type="Gene3D" id="3.30.160.60">
    <property type="entry name" value="Classic Zinc Finger"/>
    <property type="match status" value="1"/>
</dbReference>
<keyword evidence="3" id="KW-0862">Zinc</keyword>
<dbReference type="AlphaFoldDB" id="C7ZME1"/>
<evidence type="ECO:0000259" key="6">
    <source>
        <dbReference type="PROSITE" id="PS50157"/>
    </source>
</evidence>
<dbReference type="SUPFAM" id="SSF57667">
    <property type="entry name" value="beta-beta-alpha zinc fingers"/>
    <property type="match status" value="1"/>
</dbReference>
<keyword evidence="1" id="KW-0479">Metal-binding</keyword>
<dbReference type="HOGENOM" id="CLU_953441_0_0_1"/>
<reference evidence="7 8" key="1">
    <citation type="journal article" date="2009" name="PLoS Genet.">
        <title>The genome of Nectria haematococca: contribution of supernumerary chromosomes to gene expansion.</title>
        <authorList>
            <person name="Coleman J.J."/>
            <person name="Rounsley S.D."/>
            <person name="Rodriguez-Carres M."/>
            <person name="Kuo A."/>
            <person name="Wasmann C.C."/>
            <person name="Grimwood J."/>
            <person name="Schmutz J."/>
            <person name="Taga M."/>
            <person name="White G.J."/>
            <person name="Zhou S."/>
            <person name="Schwartz D.C."/>
            <person name="Freitag M."/>
            <person name="Ma L.J."/>
            <person name="Danchin E.G."/>
            <person name="Henrissat B."/>
            <person name="Coutinho P.M."/>
            <person name="Nelson D.R."/>
            <person name="Straney D."/>
            <person name="Napoli C.A."/>
            <person name="Barker B.M."/>
            <person name="Gribskov M."/>
            <person name="Rep M."/>
            <person name="Kroken S."/>
            <person name="Molnar I."/>
            <person name="Rensing C."/>
            <person name="Kennell J.C."/>
            <person name="Zamora J."/>
            <person name="Farman M.L."/>
            <person name="Selker E.U."/>
            <person name="Salamov A."/>
            <person name="Shapiro H."/>
            <person name="Pangilinan J."/>
            <person name="Lindquist E."/>
            <person name="Lamers C."/>
            <person name="Grigoriev I.V."/>
            <person name="Geiser D.M."/>
            <person name="Covert S.F."/>
            <person name="Temporini E."/>
            <person name="Vanetten H.D."/>
        </authorList>
    </citation>
    <scope>NUCLEOTIDE SEQUENCE [LARGE SCALE GENOMIC DNA]</scope>
    <source>
        <strain evidence="8">ATCC MYA-4622 / CBS 123669 / FGSC 9596 / NRRL 45880 / 77-13-4</strain>
    </source>
</reference>
<feature type="compositionally biased region" description="Basic residues" evidence="5">
    <location>
        <begin position="177"/>
        <end position="193"/>
    </location>
</feature>
<feature type="region of interest" description="Disordered" evidence="5">
    <location>
        <begin position="250"/>
        <end position="292"/>
    </location>
</feature>
<dbReference type="InterPro" id="IPR036236">
    <property type="entry name" value="Znf_C2H2_sf"/>
</dbReference>
<evidence type="ECO:0000256" key="1">
    <source>
        <dbReference type="ARBA" id="ARBA00022723"/>
    </source>
</evidence>
<dbReference type="RefSeq" id="XP_003040527.1">
    <property type="nucleotide sequence ID" value="XM_003040481.1"/>
</dbReference>
<dbReference type="Proteomes" id="UP000005206">
    <property type="component" value="Chromosome 14"/>
</dbReference>
<dbReference type="EMBL" id="GG698951">
    <property type="protein sequence ID" value="EEU34814.1"/>
    <property type="molecule type" value="Genomic_DNA"/>
</dbReference>
<dbReference type="eggNOG" id="ENOG502RJ2W">
    <property type="taxonomic scope" value="Eukaryota"/>
</dbReference>
<dbReference type="PANTHER" id="PTHR23235">
    <property type="entry name" value="KRUEPPEL-LIKE TRANSCRIPTION FACTOR"/>
    <property type="match status" value="1"/>
</dbReference>
<dbReference type="OrthoDB" id="3437960at2759"/>
<dbReference type="VEuPathDB" id="FungiDB:NECHADRAFT_88427"/>